<evidence type="ECO:0000256" key="1">
    <source>
        <dbReference type="SAM" id="Phobius"/>
    </source>
</evidence>
<keyword evidence="1" id="KW-0472">Membrane</keyword>
<keyword evidence="3" id="KW-1185">Reference proteome</keyword>
<proteinExistence type="predicted"/>
<protein>
    <submittedName>
        <fullName evidence="2">Uncharacterized protein</fullName>
    </submittedName>
</protein>
<gene>
    <name evidence="2" type="ORF">V6617_01325</name>
</gene>
<dbReference type="Proteomes" id="UP001369958">
    <property type="component" value="Chromosome"/>
</dbReference>
<accession>A0ABZ2I3M6</accession>
<evidence type="ECO:0000313" key="2">
    <source>
        <dbReference type="EMBL" id="WWT33146.1"/>
    </source>
</evidence>
<keyword evidence="1" id="KW-0812">Transmembrane</keyword>
<evidence type="ECO:0000313" key="3">
    <source>
        <dbReference type="Proteomes" id="UP001369958"/>
    </source>
</evidence>
<dbReference type="RefSeq" id="WP_338608569.1">
    <property type="nucleotide sequence ID" value="NZ_CP146275.1"/>
</dbReference>
<keyword evidence="1" id="KW-1133">Transmembrane helix</keyword>
<dbReference type="EMBL" id="CP146275">
    <property type="protein sequence ID" value="WWT33146.1"/>
    <property type="molecule type" value="Genomic_DNA"/>
</dbReference>
<feature type="transmembrane region" description="Helical" evidence="1">
    <location>
        <begin position="173"/>
        <end position="192"/>
    </location>
</feature>
<name>A0ABZ2I3M6_9HYPH</name>
<organism evidence="2 3">
    <name type="scientific">Pelagibacterium nitratireducens</name>
    <dbReference type="NCBI Taxonomy" id="1046114"/>
    <lineage>
        <taxon>Bacteria</taxon>
        <taxon>Pseudomonadati</taxon>
        <taxon>Pseudomonadota</taxon>
        <taxon>Alphaproteobacteria</taxon>
        <taxon>Hyphomicrobiales</taxon>
        <taxon>Devosiaceae</taxon>
        <taxon>Pelagibacterium</taxon>
    </lineage>
</organism>
<sequence>MKIDLELLESSYFTVFNTNHGIRIDKSNGKIHLFEKYGVAWESAEFDRSDISNVETTVGNRVTQTLRGRQGFGEAVGSAIREQMDKTVSEAVTGIQITMKDISLPSFFMSISDTAERQKTATALAHFLKNDMHGSYSAIPPAVYESIQRSNENWTRSDVAPQEVNVEGSGTPWVAIGVLATLVIGTLLLIIVQP</sequence>
<reference evidence="2 3" key="1">
    <citation type="submission" date="2024-02" db="EMBL/GenBank/DDBJ databases">
        <title>Complete genome sequence of Pelagibacterium nitratireducens ZH15.</title>
        <authorList>
            <person name="Zhao L.H."/>
        </authorList>
    </citation>
    <scope>NUCLEOTIDE SEQUENCE [LARGE SCALE GENOMIC DNA]</scope>
    <source>
        <strain evidence="2 3">ZH15</strain>
    </source>
</reference>